<evidence type="ECO:0008006" key="4">
    <source>
        <dbReference type="Google" id="ProtNLM"/>
    </source>
</evidence>
<dbReference type="STRING" id="54.SAMN02745121_07656"/>
<dbReference type="SUPFAM" id="SSF50156">
    <property type="entry name" value="PDZ domain-like"/>
    <property type="match status" value="1"/>
</dbReference>
<name>A0A1I2H042_9BACT</name>
<evidence type="ECO:0000313" key="2">
    <source>
        <dbReference type="EMBL" id="SFF23614.1"/>
    </source>
</evidence>
<accession>A0A1I2H042</accession>
<dbReference type="RefSeq" id="WP_143141276.1">
    <property type="nucleotide sequence ID" value="NZ_FOMX01000037.1"/>
</dbReference>
<gene>
    <name evidence="2" type="ORF">SAMN02745121_07656</name>
</gene>
<dbReference type="EMBL" id="FOMX01000037">
    <property type="protein sequence ID" value="SFF23614.1"/>
    <property type="molecule type" value="Genomic_DNA"/>
</dbReference>
<evidence type="ECO:0000256" key="1">
    <source>
        <dbReference type="SAM" id="MobiDB-lite"/>
    </source>
</evidence>
<dbReference type="AlphaFoldDB" id="A0A1I2H042"/>
<dbReference type="OrthoDB" id="341285at2"/>
<protein>
    <recommendedName>
        <fullName evidence="4">PDZ domain-containing protein</fullName>
    </recommendedName>
</protein>
<evidence type="ECO:0000313" key="3">
    <source>
        <dbReference type="Proteomes" id="UP000199400"/>
    </source>
</evidence>
<dbReference type="Gene3D" id="2.30.42.10">
    <property type="match status" value="1"/>
</dbReference>
<feature type="region of interest" description="Disordered" evidence="1">
    <location>
        <begin position="69"/>
        <end position="98"/>
    </location>
</feature>
<sequence>MPGRRVEAWVLLGLLLGGCDPAKERELAAVRAELTAASALIEERGQQIESLTAELAQARADRAACELYRAPPPVTGDPPALRRGAMPAPGSEATPTLTPTCADGTCALRRSEVEAFMAAPEAMARLARVLPAVEDGKPVGFKLFAIRSQSPLALLGFKNGDLVRTVAGTEVHDMDAVLRAYSQLGTLDRWTITGTRKGAPFEVTIVVQ</sequence>
<dbReference type="PROSITE" id="PS51257">
    <property type="entry name" value="PROKAR_LIPOPROTEIN"/>
    <property type="match status" value="1"/>
</dbReference>
<dbReference type="Proteomes" id="UP000199400">
    <property type="component" value="Unassembled WGS sequence"/>
</dbReference>
<reference evidence="3" key="1">
    <citation type="submission" date="2016-10" db="EMBL/GenBank/DDBJ databases">
        <authorList>
            <person name="Varghese N."/>
            <person name="Submissions S."/>
        </authorList>
    </citation>
    <scope>NUCLEOTIDE SEQUENCE [LARGE SCALE GENOMIC DNA]</scope>
    <source>
        <strain evidence="3">ATCC 25963</strain>
    </source>
</reference>
<organism evidence="2 3">
    <name type="scientific">Nannocystis exedens</name>
    <dbReference type="NCBI Taxonomy" id="54"/>
    <lineage>
        <taxon>Bacteria</taxon>
        <taxon>Pseudomonadati</taxon>
        <taxon>Myxococcota</taxon>
        <taxon>Polyangia</taxon>
        <taxon>Nannocystales</taxon>
        <taxon>Nannocystaceae</taxon>
        <taxon>Nannocystis</taxon>
    </lineage>
</organism>
<dbReference type="InterPro" id="IPR036034">
    <property type="entry name" value="PDZ_sf"/>
</dbReference>
<proteinExistence type="predicted"/>
<keyword evidence="3" id="KW-1185">Reference proteome</keyword>